<evidence type="ECO:0000313" key="2">
    <source>
        <dbReference type="Proteomes" id="UP001239111"/>
    </source>
</evidence>
<dbReference type="EMBL" id="CM056742">
    <property type="protein sequence ID" value="KAJ8678794.1"/>
    <property type="molecule type" value="Genomic_DNA"/>
</dbReference>
<protein>
    <submittedName>
        <fullName evidence="1">Uncharacterized protein</fullName>
    </submittedName>
</protein>
<reference evidence="1" key="1">
    <citation type="submission" date="2023-04" db="EMBL/GenBank/DDBJ databases">
        <title>A chromosome-level genome assembly of the parasitoid wasp Eretmocerus hayati.</title>
        <authorList>
            <person name="Zhong Y."/>
            <person name="Liu S."/>
            <person name="Liu Y."/>
        </authorList>
    </citation>
    <scope>NUCLEOTIDE SEQUENCE</scope>
    <source>
        <strain evidence="1">ZJU_SS_LIU_2023</strain>
    </source>
</reference>
<gene>
    <name evidence="1" type="ORF">QAD02_014581</name>
</gene>
<organism evidence="1 2">
    <name type="scientific">Eretmocerus hayati</name>
    <dbReference type="NCBI Taxonomy" id="131215"/>
    <lineage>
        <taxon>Eukaryota</taxon>
        <taxon>Metazoa</taxon>
        <taxon>Ecdysozoa</taxon>
        <taxon>Arthropoda</taxon>
        <taxon>Hexapoda</taxon>
        <taxon>Insecta</taxon>
        <taxon>Pterygota</taxon>
        <taxon>Neoptera</taxon>
        <taxon>Endopterygota</taxon>
        <taxon>Hymenoptera</taxon>
        <taxon>Apocrita</taxon>
        <taxon>Proctotrupomorpha</taxon>
        <taxon>Chalcidoidea</taxon>
        <taxon>Aphelinidae</taxon>
        <taxon>Aphelininae</taxon>
        <taxon>Eretmocerus</taxon>
    </lineage>
</organism>
<keyword evidence="2" id="KW-1185">Reference proteome</keyword>
<sequence>MESGYSSLNMSPVSSLGISPGAAVAVATHHQGYASPGVTPSPTTPHPHAAATGGLSPVADVKPHCANTYPRDIYDSEFPSIHTHAAIVITLPYVPAYCNFI</sequence>
<proteinExistence type="predicted"/>
<accession>A0ACC2P6A8</accession>
<dbReference type="Proteomes" id="UP001239111">
    <property type="component" value="Chromosome 2"/>
</dbReference>
<name>A0ACC2P6A8_9HYME</name>
<evidence type="ECO:0000313" key="1">
    <source>
        <dbReference type="EMBL" id="KAJ8678794.1"/>
    </source>
</evidence>
<comment type="caution">
    <text evidence="1">The sequence shown here is derived from an EMBL/GenBank/DDBJ whole genome shotgun (WGS) entry which is preliminary data.</text>
</comment>